<dbReference type="STRING" id="649639.Bcell_1582"/>
<proteinExistence type="predicted"/>
<feature type="transmembrane region" description="Helical" evidence="1">
    <location>
        <begin position="21"/>
        <end position="43"/>
    </location>
</feature>
<dbReference type="KEGG" id="bco:Bcell_1582"/>
<dbReference type="eggNOG" id="COG0860">
    <property type="taxonomic scope" value="Bacteria"/>
</dbReference>
<dbReference type="Proteomes" id="UP000001401">
    <property type="component" value="Chromosome"/>
</dbReference>
<dbReference type="OrthoDB" id="1633470at2"/>
<dbReference type="NCBIfam" id="TIGR02867">
    <property type="entry name" value="spore_II_P"/>
    <property type="match status" value="1"/>
</dbReference>
<gene>
    <name evidence="2" type="ordered locus">Bcell_1582</name>
</gene>
<sequence>MRRRPTVKRRNLQRNRTSIQKAFSSLVMSIVMLFFFITLITSLGTGSVFSSSSINEASRNISSEMFIQIMGIENPYFTQSLPEDYNPPSVSATVFELATSIDPGDHRTLLGTELPGFSLFDGTIILAGEGVDYTEMPLESAPPMEVLLAESEAADERIAEIDMLREEMAGQDELENVVHIMHAHNRESFFPELKNVDTENENNANHPTVNITLAGERLGMELSKYGIGSHVNTEDIGAMLSERSWQYSQSYDMAREVLKDDIEDHGEFEFYFDLHRDAARRDRTTIEINGEKYAQIYFVLGLNNPNFEQNQQLMTELHERLDEDYPGLSKGIFEPPAGPGRNGLYNQDVSPNSILIEFGGVDNSLEEVYRTVEVFAEIFSDFYWDQLEEGE</sequence>
<dbReference type="AlphaFoldDB" id="E6TW22"/>
<accession>E6TW22</accession>
<evidence type="ECO:0000313" key="3">
    <source>
        <dbReference type="Proteomes" id="UP000001401"/>
    </source>
</evidence>
<protein>
    <submittedName>
        <fullName evidence="2">Stage II sporulation protein P</fullName>
    </submittedName>
</protein>
<dbReference type="Pfam" id="PF07454">
    <property type="entry name" value="SpoIIP"/>
    <property type="match status" value="1"/>
</dbReference>
<dbReference type="HOGENOM" id="CLU_040895_3_0_9"/>
<keyword evidence="1" id="KW-0812">Transmembrane</keyword>
<dbReference type="InterPro" id="IPR010897">
    <property type="entry name" value="Spore_II_P"/>
</dbReference>
<keyword evidence="1" id="KW-1133">Transmembrane helix</keyword>
<evidence type="ECO:0000313" key="2">
    <source>
        <dbReference type="EMBL" id="ADU29845.1"/>
    </source>
</evidence>
<evidence type="ECO:0000256" key="1">
    <source>
        <dbReference type="SAM" id="Phobius"/>
    </source>
</evidence>
<keyword evidence="1" id="KW-0472">Membrane</keyword>
<reference evidence="2" key="1">
    <citation type="submission" date="2010-12" db="EMBL/GenBank/DDBJ databases">
        <title>Complete sequence of Bacillus cellulosilyticus DSM 2522.</title>
        <authorList>
            <consortium name="US DOE Joint Genome Institute"/>
            <person name="Lucas S."/>
            <person name="Copeland A."/>
            <person name="Lapidus A."/>
            <person name="Cheng J.-F."/>
            <person name="Bruce D."/>
            <person name="Goodwin L."/>
            <person name="Pitluck S."/>
            <person name="Chertkov O."/>
            <person name="Detter J.C."/>
            <person name="Han C."/>
            <person name="Tapia R."/>
            <person name="Land M."/>
            <person name="Hauser L."/>
            <person name="Jeffries C."/>
            <person name="Kyrpides N."/>
            <person name="Ivanova N."/>
            <person name="Mikhailova N."/>
            <person name="Brumm P."/>
            <person name="Mead D."/>
            <person name="Woyke T."/>
        </authorList>
    </citation>
    <scope>NUCLEOTIDE SEQUENCE [LARGE SCALE GENOMIC DNA]</scope>
    <source>
        <strain evidence="2">DSM 2522</strain>
    </source>
</reference>
<organism evidence="2 3">
    <name type="scientific">Evansella cellulosilytica (strain ATCC 21833 / DSM 2522 / FERM P-1141 / JCM 9156 / N-4)</name>
    <name type="common">Bacillus cellulosilyticus</name>
    <dbReference type="NCBI Taxonomy" id="649639"/>
    <lineage>
        <taxon>Bacteria</taxon>
        <taxon>Bacillati</taxon>
        <taxon>Bacillota</taxon>
        <taxon>Bacilli</taxon>
        <taxon>Bacillales</taxon>
        <taxon>Bacillaceae</taxon>
        <taxon>Evansella</taxon>
    </lineage>
</organism>
<dbReference type="EMBL" id="CP002394">
    <property type="protein sequence ID" value="ADU29845.1"/>
    <property type="molecule type" value="Genomic_DNA"/>
</dbReference>
<name>E6TW22_EVAC2</name>
<dbReference type="RefSeq" id="WP_013488182.1">
    <property type="nucleotide sequence ID" value="NC_014829.1"/>
</dbReference>
<keyword evidence="3" id="KW-1185">Reference proteome</keyword>